<dbReference type="Pfam" id="PF02080">
    <property type="entry name" value="TrkA_C"/>
    <property type="match status" value="2"/>
</dbReference>
<keyword evidence="3" id="KW-0633">Potassium transport</keyword>
<dbReference type="InterPro" id="IPR006036">
    <property type="entry name" value="K_uptake_TrkA"/>
</dbReference>
<feature type="domain" description="RCK N-terminal" evidence="7">
    <location>
        <begin position="228"/>
        <end position="345"/>
    </location>
</feature>
<evidence type="ECO:0000313" key="11">
    <source>
        <dbReference type="Proteomes" id="UP000003751"/>
    </source>
</evidence>
<dbReference type="NCBIfam" id="NF007034">
    <property type="entry name" value="PRK09496.2-1"/>
    <property type="match status" value="1"/>
</dbReference>
<evidence type="ECO:0000256" key="2">
    <source>
        <dbReference type="ARBA" id="ARBA00022448"/>
    </source>
</evidence>
<dbReference type="InterPro" id="IPR003148">
    <property type="entry name" value="RCK_N"/>
</dbReference>
<protein>
    <submittedName>
        <fullName evidence="9">Potassium transporter peripheral membrane component</fullName>
    </submittedName>
    <submittedName>
        <fullName evidence="10">Trk system potassium uptake protein TrkA</fullName>
    </submittedName>
</protein>
<dbReference type="PROSITE" id="PS51202">
    <property type="entry name" value="RCK_C"/>
    <property type="match status" value="2"/>
</dbReference>
<dbReference type="Proteomes" id="UP000003751">
    <property type="component" value="Unassembled WGS sequence"/>
</dbReference>
<dbReference type="AlphaFoldDB" id="E7QZS0"/>
<dbReference type="PROSITE" id="PS51201">
    <property type="entry name" value="RCK_N"/>
    <property type="match status" value="2"/>
</dbReference>
<evidence type="ECO:0000259" key="8">
    <source>
        <dbReference type="PROSITE" id="PS51202"/>
    </source>
</evidence>
<keyword evidence="6" id="KW-0406">Ion transport</keyword>
<dbReference type="InterPro" id="IPR036291">
    <property type="entry name" value="NAD(P)-bd_dom_sf"/>
</dbReference>
<feature type="domain" description="RCK C-terminal" evidence="8">
    <location>
        <begin position="140"/>
        <end position="221"/>
    </location>
</feature>
<evidence type="ECO:0000313" key="10">
    <source>
        <dbReference type="EMBL" id="SHK55122.1"/>
    </source>
</evidence>
<proteinExistence type="predicted"/>
<name>E7QZS0_HALPU</name>
<dbReference type="NCBIfam" id="NF007031">
    <property type="entry name" value="PRK09496.1-2"/>
    <property type="match status" value="1"/>
</dbReference>
<dbReference type="OrthoDB" id="27588at2157"/>
<comment type="function">
    <text evidence="1">Part of a potassium transport system.</text>
</comment>
<evidence type="ECO:0000256" key="4">
    <source>
        <dbReference type="ARBA" id="ARBA00022958"/>
    </source>
</evidence>
<reference evidence="12" key="3">
    <citation type="submission" date="2016-11" db="EMBL/GenBank/DDBJ databases">
        <authorList>
            <person name="Varghese N."/>
            <person name="Submissions S."/>
        </authorList>
    </citation>
    <scope>NUCLEOTIDE SEQUENCE [LARGE SCALE GENOMIC DNA]</scope>
    <source>
        <strain evidence="12">DX253</strain>
    </source>
</reference>
<evidence type="ECO:0000256" key="1">
    <source>
        <dbReference type="ARBA" id="ARBA00003660"/>
    </source>
</evidence>
<dbReference type="PRINTS" id="PR00335">
    <property type="entry name" value="KUPTAKETRKA"/>
</dbReference>
<dbReference type="STRING" id="797209.GCA_000376445_01372"/>
<dbReference type="SUPFAM" id="SSF51735">
    <property type="entry name" value="NAD(P)-binding Rossmann-fold domains"/>
    <property type="match status" value="2"/>
</dbReference>
<dbReference type="PATRIC" id="fig|797209.4.peg.4231"/>
<sequence>MRIVIVGAGEVGSSIAASLSDTHEVVVVDRDGERVESLTYSLDVLPIQGDGTSLDTLRDAGIERADMVIASTDDDETNLVVCGTAKTVDDPFTIARVKKVDYLQTWENADPGAFGVDFLVCTNLLTATDIVRVIGLPAARDVDPFAGGKVQMAEFEVRGDSPLAEQTIRQADRFDSLTFAAVIRDRDVDIPRGETVIQADDKVVVIGSPESVQQFAKEVAPDETPSTEKDVVVIGGSEIGFHTARLLENRNLKPRLVEQNSTRARSLAEALPGTVVMASDATDTDFLMREHVDEADVVVAALENDEKNLLVSLLVRQLGAERAIAIVENTEYVSLFETVGIDVVINPREVTAEEITRFTREERAENIALIENDRAEVLEIEIDANSVLVDRPISEGVANLPDGVVIGAITRNGEFIVPRGDTVVKQGDHIVVFAHRNVVSEVSGAL</sequence>
<evidence type="ECO:0000313" key="9">
    <source>
        <dbReference type="EMBL" id="EFW89814.1"/>
    </source>
</evidence>
<dbReference type="InterPro" id="IPR050721">
    <property type="entry name" value="Trk_Ktr_HKT_K-transport"/>
</dbReference>
<dbReference type="SUPFAM" id="SSF116726">
    <property type="entry name" value="TrkA C-terminal domain-like"/>
    <property type="match status" value="2"/>
</dbReference>
<reference evidence="9 11" key="1">
    <citation type="journal article" date="2014" name="ISME J.">
        <title>Trehalose/2-sulfotrehalose biosynthesis and glycine-betaine uptake are widely spread mechanisms for osmoadaptation in the Halobacteriales.</title>
        <authorList>
            <person name="Youssef N.H."/>
            <person name="Savage-Ashlock K.N."/>
            <person name="McCully A.L."/>
            <person name="Luedtke B."/>
            <person name="Shaw E.I."/>
            <person name="Hoff W.D."/>
            <person name="Elshahed M.S."/>
        </authorList>
    </citation>
    <scope>NUCLEOTIDE SEQUENCE [LARGE SCALE GENOMIC DNA]</scope>
    <source>
        <strain evidence="9 11">DX253</strain>
    </source>
</reference>
<dbReference type="Gene3D" id="3.30.70.1450">
    <property type="entry name" value="Regulator of K+ conductance, C-terminal domain"/>
    <property type="match status" value="2"/>
</dbReference>
<dbReference type="EMBL" id="FRAN01000002">
    <property type="protein sequence ID" value="SHK55122.1"/>
    <property type="molecule type" value="Genomic_DNA"/>
</dbReference>
<keyword evidence="12" id="KW-1185">Reference proteome</keyword>
<evidence type="ECO:0000256" key="6">
    <source>
        <dbReference type="ARBA" id="ARBA00023065"/>
    </source>
</evidence>
<dbReference type="eggNOG" id="arCOG01959">
    <property type="taxonomic scope" value="Archaea"/>
</dbReference>
<keyword evidence="5" id="KW-0520">NAD</keyword>
<dbReference type="Proteomes" id="UP000184203">
    <property type="component" value="Unassembled WGS sequence"/>
</dbReference>
<evidence type="ECO:0000313" key="12">
    <source>
        <dbReference type="Proteomes" id="UP000184203"/>
    </source>
</evidence>
<dbReference type="InterPro" id="IPR006037">
    <property type="entry name" value="RCK_C"/>
</dbReference>
<dbReference type="Pfam" id="PF02254">
    <property type="entry name" value="TrkA_N"/>
    <property type="match status" value="2"/>
</dbReference>
<reference evidence="10" key="2">
    <citation type="submission" date="2016-11" db="EMBL/GenBank/DDBJ databases">
        <authorList>
            <person name="Jaros S."/>
            <person name="Januszkiewicz K."/>
            <person name="Wedrychowicz H."/>
        </authorList>
    </citation>
    <scope>NUCLEOTIDE SEQUENCE [LARGE SCALE GENOMIC DNA]</scope>
    <source>
        <strain evidence="10">DX253</strain>
    </source>
</reference>
<dbReference type="InterPro" id="IPR036721">
    <property type="entry name" value="RCK_C_sf"/>
</dbReference>
<evidence type="ECO:0000256" key="3">
    <source>
        <dbReference type="ARBA" id="ARBA00022538"/>
    </source>
</evidence>
<organism evidence="9 11">
    <name type="scientific">Haladaptatus paucihalophilus DX253</name>
    <dbReference type="NCBI Taxonomy" id="797209"/>
    <lineage>
        <taxon>Archaea</taxon>
        <taxon>Methanobacteriati</taxon>
        <taxon>Methanobacteriota</taxon>
        <taxon>Stenosarchaea group</taxon>
        <taxon>Halobacteria</taxon>
        <taxon>Halobacteriales</taxon>
        <taxon>Haladaptataceae</taxon>
        <taxon>Haladaptatus</taxon>
    </lineage>
</organism>
<dbReference type="PANTHER" id="PTHR43833">
    <property type="entry name" value="POTASSIUM CHANNEL PROTEIN 2-RELATED-RELATED"/>
    <property type="match status" value="1"/>
</dbReference>
<accession>E7QZS0</accession>
<evidence type="ECO:0000256" key="5">
    <source>
        <dbReference type="ARBA" id="ARBA00023027"/>
    </source>
</evidence>
<dbReference type="GO" id="GO:0015079">
    <property type="term" value="F:potassium ion transmembrane transporter activity"/>
    <property type="evidence" value="ECO:0007669"/>
    <property type="project" value="InterPro"/>
</dbReference>
<dbReference type="GO" id="GO:0005886">
    <property type="term" value="C:plasma membrane"/>
    <property type="evidence" value="ECO:0007669"/>
    <property type="project" value="InterPro"/>
</dbReference>
<keyword evidence="2" id="KW-0813">Transport</keyword>
<gene>
    <name evidence="9" type="primary">trkA</name>
    <name evidence="10" type="ORF">SAMN05444342_1642</name>
    <name evidence="9" type="ORF">ZOD2009_21567</name>
</gene>
<feature type="domain" description="RCK N-terminal" evidence="7">
    <location>
        <begin position="1"/>
        <end position="120"/>
    </location>
</feature>
<dbReference type="Gene3D" id="3.40.50.720">
    <property type="entry name" value="NAD(P)-binding Rossmann-like Domain"/>
    <property type="match status" value="2"/>
</dbReference>
<keyword evidence="4" id="KW-0630">Potassium</keyword>
<dbReference type="EMBL" id="AEMG01000030">
    <property type="protein sequence ID" value="EFW89814.1"/>
    <property type="molecule type" value="Genomic_DNA"/>
</dbReference>
<dbReference type="RefSeq" id="WP_007983452.1">
    <property type="nucleotide sequence ID" value="NZ_AEMG01000030.1"/>
</dbReference>
<feature type="domain" description="RCK C-terminal" evidence="8">
    <location>
        <begin position="365"/>
        <end position="446"/>
    </location>
</feature>
<evidence type="ECO:0000259" key="7">
    <source>
        <dbReference type="PROSITE" id="PS51201"/>
    </source>
</evidence>
<dbReference type="PANTHER" id="PTHR43833:SF5">
    <property type="entry name" value="TRK SYSTEM POTASSIUM UPTAKE PROTEIN TRKA"/>
    <property type="match status" value="1"/>
</dbReference>
<dbReference type="NCBIfam" id="NF007039">
    <property type="entry name" value="PRK09496.3-2"/>
    <property type="match status" value="1"/>
</dbReference>